<keyword evidence="2" id="KW-1185">Reference proteome</keyword>
<dbReference type="RefSeq" id="WP_145714685.1">
    <property type="nucleotide sequence ID" value="NZ_BAAAFY010000001.1"/>
</dbReference>
<gene>
    <name evidence="1" type="ORF">LX66_2911</name>
</gene>
<comment type="caution">
    <text evidence="1">The sequence shown here is derived from an EMBL/GenBank/DDBJ whole genome shotgun (WGS) entry which is preliminary data.</text>
</comment>
<proteinExistence type="predicted"/>
<evidence type="ECO:0000313" key="1">
    <source>
        <dbReference type="EMBL" id="TWI88825.1"/>
    </source>
</evidence>
<protein>
    <submittedName>
        <fullName evidence="1">Uncharacterized protein</fullName>
    </submittedName>
</protein>
<sequence length="301" mass="34268">MSILLYFQNKFQDGESILCRLLRAAAYDTWERIAFSRTRPGMKIHETTITQNLVYELNQIKWLQGISSFSIYESINEASNGDDLEICIIQRDNHVYKYAVQAKIIYHSLRIGGRIRLDDGVYKQFKHTVGAQNQIDLLLAYAKGKGAIPLYLLYNFAARKLMHGAACNIDFDTTQYGCSLVAASHLKDNYSDSSGNLRDNVRFSDIHPGYGIPWFMLACCFTGFSLEQTLSSLKIPLDSNAISAYNINEIESENERNWKLLSPVSELLDTKILVDSIGKSNKEYVTRFSPKYRIVISNKIL</sequence>
<name>A0A562T5M0_CHIJA</name>
<dbReference type="AlphaFoldDB" id="A0A562T5M0"/>
<reference evidence="1 2" key="1">
    <citation type="journal article" date="2013" name="Stand. Genomic Sci.">
        <title>Genomic Encyclopedia of Type Strains, Phase I: The one thousand microbial genomes (KMG-I) project.</title>
        <authorList>
            <person name="Kyrpides N.C."/>
            <person name="Woyke T."/>
            <person name="Eisen J.A."/>
            <person name="Garrity G."/>
            <person name="Lilburn T.G."/>
            <person name="Beck B.J."/>
            <person name="Whitman W.B."/>
            <person name="Hugenholtz P."/>
            <person name="Klenk H.P."/>
        </authorList>
    </citation>
    <scope>NUCLEOTIDE SEQUENCE [LARGE SCALE GENOMIC DNA]</scope>
    <source>
        <strain evidence="1 2">DSM 13484</strain>
    </source>
</reference>
<evidence type="ECO:0000313" key="2">
    <source>
        <dbReference type="Proteomes" id="UP000316778"/>
    </source>
</evidence>
<dbReference type="EMBL" id="VLLG01000003">
    <property type="protein sequence ID" value="TWI88825.1"/>
    <property type="molecule type" value="Genomic_DNA"/>
</dbReference>
<accession>A0A562T5M0</accession>
<dbReference type="OrthoDB" id="785157at2"/>
<organism evidence="1 2">
    <name type="scientific">Chitinophaga japonensis</name>
    <name type="common">Flexibacter japonensis</name>
    <dbReference type="NCBI Taxonomy" id="104662"/>
    <lineage>
        <taxon>Bacteria</taxon>
        <taxon>Pseudomonadati</taxon>
        <taxon>Bacteroidota</taxon>
        <taxon>Chitinophagia</taxon>
        <taxon>Chitinophagales</taxon>
        <taxon>Chitinophagaceae</taxon>
        <taxon>Chitinophaga</taxon>
    </lineage>
</organism>
<dbReference type="Proteomes" id="UP000316778">
    <property type="component" value="Unassembled WGS sequence"/>
</dbReference>
<dbReference type="InterPro" id="IPR046723">
    <property type="entry name" value="DUF6615"/>
</dbReference>
<dbReference type="Pfam" id="PF20320">
    <property type="entry name" value="DUF6615"/>
    <property type="match status" value="1"/>
</dbReference>